<dbReference type="AlphaFoldDB" id="A0A110B3Q0"/>
<sequence>MRLKYYILLIILPLFCGRLWAQVNKAKQLYYHVSEKDGLADNMVNCFFQDSQGIMWMGTQNGLNRFDGSELKTWRPGDQPSNDQLLSGQVNAITEDAMHRIWMATSNGLSVIDPGTEKIHSWQYDGDNRMRSLAVDGVKLWIATGDGLLLFDTRQKTFRHFLNETAGKSTNTSRLNNECNALLLDSKKRLWLATVNGLWLFDTTKLTYGQYDGPKNDPQYDGMVNTIFEDHDGKIWTGCWSGGLKQVIPENRTVINFSGLAGIPAHIMSIVEQRDENKQYHLWLSEYLTEFNQKDLKTEQHDLKPIPEAASLEPRCVYVSRDNLLWISTVKGVFILDPKRQIFKHYFIAGQNSITNQNPALLEQNGRLWMGGDTKLQLEVFDDKFHLLKNYTRAIQNTTGFNEPGIAIMNITPYRQNILLLATTSGILKLDTKTDRITALCKTVGDSTKKISGFINNVLSTRYGLWCFPWRRGIWRFDSTANKFKPLIETLPDAYGKPKGVNVEDAVSDSRGNIWLTDLDYGVVKYDASTKKFQRIVNKDITPYSRAVNIIYIKNNLWLIDNDAVVAINALTGKTNSWPLPAGMNKHVYYYTDDRNGNIWIASRTGLVVFNTANHSFNQYTEEDGLINNDMDGTIKKASGGLMVYAGENYITSFKPTELLRTPAKKKLLLTGIIADDTSLNVSSLKNIIVPAGIEKVTFKWALLNYTNPLQNRYYNKLEKIDKEWNYTGNKGHIEYNHLPPGHYIFRYKAVTADGLAGDEKSVAFTIAPKFYQTVWFICLLIFLLVLSLLLIIRSVRLREQKKSALQLQLSALEMKALRAQMNPHFIFNALNSIQECIITKNTDTAYAYLSNFSKLVRMILENSEKQFITLADEIETLRLYLSIEKLRFDSSFEYRIDIGPKLDTSFVNIPAMIIQPFVENALWHGLIRKKGEKKLTLCFDQKNGNLECIITDNGVGRNLAAEVNTNTQIKKHSMGVKITEERLQLLEKEASITINDLKDANGDACGTEVIIIIPLEF</sequence>
<dbReference type="SUPFAM" id="SSF55874">
    <property type="entry name" value="ATPase domain of HSP90 chaperone/DNA topoisomerase II/histidine kinase"/>
    <property type="match status" value="1"/>
</dbReference>
<dbReference type="InterPro" id="IPR050640">
    <property type="entry name" value="Bact_2-comp_sensor_kinase"/>
</dbReference>
<dbReference type="KEGG" id="mgot:MgSA37_00833"/>
<dbReference type="InterPro" id="IPR015943">
    <property type="entry name" value="WD40/YVTN_repeat-like_dom_sf"/>
</dbReference>
<keyword evidence="1" id="KW-0418">Kinase</keyword>
<dbReference type="GO" id="GO:0016020">
    <property type="term" value="C:membrane"/>
    <property type="evidence" value="ECO:0007669"/>
    <property type="project" value="InterPro"/>
</dbReference>
<organism evidence="1 2">
    <name type="scientific">Mucilaginibacter gotjawali</name>
    <dbReference type="NCBI Taxonomy" id="1550579"/>
    <lineage>
        <taxon>Bacteria</taxon>
        <taxon>Pseudomonadati</taxon>
        <taxon>Bacteroidota</taxon>
        <taxon>Sphingobacteriia</taxon>
        <taxon>Sphingobacteriales</taxon>
        <taxon>Sphingobacteriaceae</taxon>
        <taxon>Mucilaginibacter</taxon>
    </lineage>
</organism>
<protein>
    <submittedName>
        <fullName evidence="1">Sensor histidine kinase YehU</fullName>
        <ecNumber evidence="1">2.7.13.3</ecNumber>
    </submittedName>
</protein>
<evidence type="ECO:0000313" key="2">
    <source>
        <dbReference type="Proteomes" id="UP000218263"/>
    </source>
</evidence>
<dbReference type="GO" id="GO:0000155">
    <property type="term" value="F:phosphorelay sensor kinase activity"/>
    <property type="evidence" value="ECO:0007669"/>
    <property type="project" value="InterPro"/>
</dbReference>
<dbReference type="Pfam" id="PF06580">
    <property type="entry name" value="His_kinase"/>
    <property type="match status" value="1"/>
</dbReference>
<dbReference type="SUPFAM" id="SSF63829">
    <property type="entry name" value="Calcium-dependent phosphotriesterase"/>
    <property type="match status" value="2"/>
</dbReference>
<dbReference type="InterPro" id="IPR013783">
    <property type="entry name" value="Ig-like_fold"/>
</dbReference>
<dbReference type="InterPro" id="IPR011110">
    <property type="entry name" value="Reg_prop"/>
</dbReference>
<dbReference type="Gene3D" id="2.130.10.10">
    <property type="entry name" value="YVTN repeat-like/Quinoprotein amine dehydrogenase"/>
    <property type="match status" value="2"/>
</dbReference>
<dbReference type="EMBL" id="AP017313">
    <property type="protein sequence ID" value="BAU52671.1"/>
    <property type="molecule type" value="Genomic_DNA"/>
</dbReference>
<dbReference type="RefSeq" id="WP_096349971.1">
    <property type="nucleotide sequence ID" value="NZ_AP017313.1"/>
</dbReference>
<dbReference type="EC" id="2.7.13.3" evidence="1"/>
<dbReference type="InterPro" id="IPR011123">
    <property type="entry name" value="Y_Y_Y"/>
</dbReference>
<gene>
    <name evidence="1" type="primary">yehU_3</name>
    <name evidence="1" type="ORF">MgSA37_00833</name>
</gene>
<name>A0A110B3Q0_9SPHI</name>
<keyword evidence="2" id="KW-1185">Reference proteome</keyword>
<dbReference type="Pfam" id="PF07494">
    <property type="entry name" value="Reg_prop"/>
    <property type="match status" value="1"/>
</dbReference>
<reference evidence="1 2" key="1">
    <citation type="submission" date="2015-12" db="EMBL/GenBank/DDBJ databases">
        <title>Genome sequence of Mucilaginibacter gotjawali.</title>
        <authorList>
            <person name="Lee J.S."/>
            <person name="Lee K.C."/>
            <person name="Kim K.K."/>
            <person name="Lee B.W."/>
        </authorList>
    </citation>
    <scope>NUCLEOTIDE SEQUENCE [LARGE SCALE GENOMIC DNA]</scope>
    <source>
        <strain evidence="1 2">SA3-7</strain>
    </source>
</reference>
<evidence type="ECO:0000313" key="1">
    <source>
        <dbReference type="EMBL" id="BAU52671.1"/>
    </source>
</evidence>
<dbReference type="Gene3D" id="2.60.40.10">
    <property type="entry name" value="Immunoglobulins"/>
    <property type="match status" value="1"/>
</dbReference>
<dbReference type="Pfam" id="PF07495">
    <property type="entry name" value="Y_Y_Y"/>
    <property type="match status" value="1"/>
</dbReference>
<dbReference type="OrthoDB" id="9809670at2"/>
<proteinExistence type="predicted"/>
<dbReference type="PANTHER" id="PTHR34220">
    <property type="entry name" value="SENSOR HISTIDINE KINASE YPDA"/>
    <property type="match status" value="1"/>
</dbReference>
<dbReference type="Gene3D" id="3.30.565.10">
    <property type="entry name" value="Histidine kinase-like ATPase, C-terminal domain"/>
    <property type="match status" value="1"/>
</dbReference>
<dbReference type="InterPro" id="IPR010559">
    <property type="entry name" value="Sig_transdc_His_kin_internal"/>
</dbReference>
<accession>A0A110B3Q0</accession>
<dbReference type="InterPro" id="IPR036890">
    <property type="entry name" value="HATPase_C_sf"/>
</dbReference>
<dbReference type="PANTHER" id="PTHR34220:SF7">
    <property type="entry name" value="SENSOR HISTIDINE KINASE YPDA"/>
    <property type="match status" value="1"/>
</dbReference>
<keyword evidence="1" id="KW-0808">Transferase</keyword>
<dbReference type="Proteomes" id="UP000218263">
    <property type="component" value="Chromosome"/>
</dbReference>